<accession>H9UKL9</accession>
<dbReference type="Gene3D" id="1.10.8.60">
    <property type="match status" value="1"/>
</dbReference>
<dbReference type="STRING" id="889378.Spiaf_2012"/>
<dbReference type="FunFam" id="3.40.50.300:FF:000025">
    <property type="entry name" value="ATP-dependent Clp protease subunit"/>
    <property type="match status" value="1"/>
</dbReference>
<gene>
    <name evidence="11" type="primary">clpB</name>
    <name evidence="13" type="ordered locus">Spiaf_2012</name>
</gene>
<dbReference type="GO" id="GO:0042026">
    <property type="term" value="P:protein refolding"/>
    <property type="evidence" value="ECO:0007669"/>
    <property type="project" value="UniProtKB-UniRule"/>
</dbReference>
<comment type="function">
    <text evidence="11">Part of a stress-induced multi-chaperone system, it is involved in the recovery of the cell from heat-induced damage, in cooperation with DnaK, DnaJ and GrpE.</text>
</comment>
<dbReference type="OrthoDB" id="9803641at2"/>
<dbReference type="Pfam" id="PF17871">
    <property type="entry name" value="AAA_lid_9"/>
    <property type="match status" value="1"/>
</dbReference>
<dbReference type="InterPro" id="IPR036628">
    <property type="entry name" value="Clp_N_dom_sf"/>
</dbReference>
<proteinExistence type="inferred from homology"/>
<dbReference type="SUPFAM" id="SSF81923">
    <property type="entry name" value="Double Clp-N motif"/>
    <property type="match status" value="1"/>
</dbReference>
<evidence type="ECO:0000256" key="11">
    <source>
        <dbReference type="RuleBase" id="RU362034"/>
    </source>
</evidence>
<evidence type="ECO:0000256" key="4">
    <source>
        <dbReference type="ARBA" id="ARBA00022741"/>
    </source>
</evidence>
<sequence length="867" mass="96767">MDYERLTTKARQAVQDAGAFAMKNDHSAIEPEHLAFALIEQQDGIVPPLLSRLGVSIPTIRSGLERAVSGYPKVYGDSAQMQLSTAALRVLTRAEKEMARLKDEFISTEHILLAVLEGDSQAAGILKENGVTRDEILEALQDVRGGQKVTSQDPENSMQMLEKYTRDLTALARQEKLDPVIGRDEEIRRVMQVLSRRTKNNPVLIGEPGVGKTAIAEGLARRIVSGDVPDSIKNKSILALDLGAMVAGTKFRGEFEERLKGVITEIAASEGRIILFIDELHTLVGAGASEGAMDASNLLKPALARGELRCIGATTLDEYRKHIEKDAALERRFQTVFTSEPSVENAIAILRGLQERYEVHHGVRIKDEALVAAAVLSDRYITSRFLPDKAIDLVDEAASRLKMEIESQPTALDQLERRIMQLNIEKQALSKESDSASRERLRKLEAELSELTHERDVMYTKWQNEKGKIDELRGLKQQLENLSIEETQAERDGNYTRAAEIQHGLIPEIRQKMELLGKQIDEQQSDGGAILREEVSEEDIAAVVSTWTGIPVSKMMSSEMQKLLQLEDVLSRRVVGQEHGIRAVADAIRRNKSGIGDLNRPTGVFLFIGPTGVGKTELTKTLADYLFNDERALTRIDMSEYMEKHSVSRLIGAPPGYVGYDQGGQLTEVVRRRPYSVILFDEIEKAHPDVFNVLLQLMDEGRLTDGQGRLVDFRNTVVIMTSNVGSDLILRHDDLEEVRPQISEILHATFKPEFLNRIDEIVTFHRLDKQQITRIVDIELARLQRRLDERRIDLELTDAGRQLLADKGFDPAFGARPLKRTITNLVQNQLAKLVLSGEVQDDGRVIIDADGEQLLLRPQSPGAAGPE</sequence>
<dbReference type="GO" id="GO:0005737">
    <property type="term" value="C:cytoplasm"/>
    <property type="evidence" value="ECO:0007669"/>
    <property type="project" value="UniProtKB-SubCell"/>
</dbReference>
<dbReference type="Pfam" id="PF02861">
    <property type="entry name" value="Clp_N"/>
    <property type="match status" value="1"/>
</dbReference>
<dbReference type="CDD" id="cd00009">
    <property type="entry name" value="AAA"/>
    <property type="match status" value="1"/>
</dbReference>
<name>H9UKL9_SPIAZ</name>
<keyword evidence="11" id="KW-0963">Cytoplasm</keyword>
<dbReference type="GO" id="GO:0005524">
    <property type="term" value="F:ATP binding"/>
    <property type="evidence" value="ECO:0007669"/>
    <property type="project" value="UniProtKB-UniRule"/>
</dbReference>
<dbReference type="InterPro" id="IPR001270">
    <property type="entry name" value="ClpA/B"/>
</dbReference>
<organism evidence="13 14">
    <name type="scientific">Spirochaeta africana (strain ATCC 700263 / DSM 8902 / Z-7692)</name>
    <dbReference type="NCBI Taxonomy" id="889378"/>
    <lineage>
        <taxon>Bacteria</taxon>
        <taxon>Pseudomonadati</taxon>
        <taxon>Spirochaetota</taxon>
        <taxon>Spirochaetia</taxon>
        <taxon>Spirochaetales</taxon>
        <taxon>Spirochaetaceae</taxon>
        <taxon>Spirochaeta</taxon>
    </lineage>
</organism>
<dbReference type="SMART" id="SM01086">
    <property type="entry name" value="ClpB_D2-small"/>
    <property type="match status" value="1"/>
</dbReference>
<dbReference type="InterPro" id="IPR003959">
    <property type="entry name" value="ATPase_AAA_core"/>
</dbReference>
<dbReference type="GO" id="GO:0034605">
    <property type="term" value="P:cellular response to heat"/>
    <property type="evidence" value="ECO:0007669"/>
    <property type="project" value="TreeGrafter"/>
</dbReference>
<dbReference type="Pfam" id="PF07724">
    <property type="entry name" value="AAA_2"/>
    <property type="match status" value="1"/>
</dbReference>
<keyword evidence="11" id="KW-0346">Stress response</keyword>
<dbReference type="Gene3D" id="1.10.1780.10">
    <property type="entry name" value="Clp, N-terminal domain"/>
    <property type="match status" value="1"/>
</dbReference>
<dbReference type="PROSITE" id="PS51903">
    <property type="entry name" value="CLP_R"/>
    <property type="match status" value="1"/>
</dbReference>
<dbReference type="PROSITE" id="PS00870">
    <property type="entry name" value="CLPAB_1"/>
    <property type="match status" value="1"/>
</dbReference>
<dbReference type="CDD" id="cd19499">
    <property type="entry name" value="RecA-like_ClpB_Hsp104-like"/>
    <property type="match status" value="1"/>
</dbReference>
<evidence type="ECO:0000256" key="5">
    <source>
        <dbReference type="ARBA" id="ARBA00022840"/>
    </source>
</evidence>
<dbReference type="PATRIC" id="fig|889378.3.peg.1998"/>
<keyword evidence="4 10" id="KW-0547">Nucleotide-binding</keyword>
<dbReference type="HOGENOM" id="CLU_005070_4_0_12"/>
<dbReference type="InterPro" id="IPR017730">
    <property type="entry name" value="Chaperonin_ClpB"/>
</dbReference>
<evidence type="ECO:0000256" key="7">
    <source>
        <dbReference type="ARBA" id="ARBA00023186"/>
    </source>
</evidence>
<feature type="coiled-coil region" evidence="11">
    <location>
        <begin position="412"/>
        <end position="492"/>
    </location>
</feature>
<dbReference type="InterPro" id="IPR019489">
    <property type="entry name" value="Clp_ATPase_C"/>
</dbReference>
<dbReference type="PROSITE" id="PS00871">
    <property type="entry name" value="CLPAB_2"/>
    <property type="match status" value="1"/>
</dbReference>
<evidence type="ECO:0000256" key="8">
    <source>
        <dbReference type="ARBA" id="ARBA00026057"/>
    </source>
</evidence>
<dbReference type="PANTHER" id="PTHR11638">
    <property type="entry name" value="ATP-DEPENDENT CLP PROTEASE"/>
    <property type="match status" value="1"/>
</dbReference>
<dbReference type="InterPro" id="IPR027417">
    <property type="entry name" value="P-loop_NTPase"/>
</dbReference>
<evidence type="ECO:0000313" key="13">
    <source>
        <dbReference type="EMBL" id="AFG38062.1"/>
    </source>
</evidence>
<keyword evidence="3 9" id="KW-0677">Repeat</keyword>
<dbReference type="FunFam" id="3.40.50.300:FF:000120">
    <property type="entry name" value="ATP-dependent chaperone ClpB"/>
    <property type="match status" value="1"/>
</dbReference>
<evidence type="ECO:0000256" key="3">
    <source>
        <dbReference type="ARBA" id="ARBA00022737"/>
    </source>
</evidence>
<dbReference type="GO" id="GO:0016887">
    <property type="term" value="F:ATP hydrolysis activity"/>
    <property type="evidence" value="ECO:0007669"/>
    <property type="project" value="InterPro"/>
</dbReference>
<dbReference type="EMBL" id="CP003282">
    <property type="protein sequence ID" value="AFG38062.1"/>
    <property type="molecule type" value="Genomic_DNA"/>
</dbReference>
<keyword evidence="14" id="KW-1185">Reference proteome</keyword>
<protein>
    <recommendedName>
        <fullName evidence="2 11">Chaperone protein ClpB</fullName>
    </recommendedName>
</protein>
<dbReference type="RefSeq" id="WP_014456045.1">
    <property type="nucleotide sequence ID" value="NC_017098.1"/>
</dbReference>
<dbReference type="InterPro" id="IPR004176">
    <property type="entry name" value="Clp_R_N"/>
</dbReference>
<dbReference type="Proteomes" id="UP000007383">
    <property type="component" value="Chromosome"/>
</dbReference>
<comment type="subunit">
    <text evidence="11">Homohexamer; The oligomerization is ATP-dependent.</text>
</comment>
<dbReference type="InterPro" id="IPR050130">
    <property type="entry name" value="ClpA_ClpB"/>
</dbReference>
<comment type="similarity">
    <text evidence="1 10">Belongs to the ClpA/ClpB family.</text>
</comment>
<dbReference type="FunFam" id="3.40.50.300:FF:000010">
    <property type="entry name" value="Chaperone clpB 1, putative"/>
    <property type="match status" value="1"/>
</dbReference>
<dbReference type="InterPro" id="IPR028299">
    <property type="entry name" value="ClpA/B_CS2"/>
</dbReference>
<reference evidence="14" key="1">
    <citation type="journal article" date="2013" name="Stand. Genomic Sci.">
        <title>Complete genome sequence of the halophilic bacterium Spirochaeta africana type strain (Z-7692(T)) from the alkaline Lake Magadi in the East African Rift.</title>
        <authorList>
            <person name="Liolos K."/>
            <person name="Abt B."/>
            <person name="Scheuner C."/>
            <person name="Teshima H."/>
            <person name="Held B."/>
            <person name="Lapidus A."/>
            <person name="Nolan M."/>
            <person name="Lucas S."/>
            <person name="Deshpande S."/>
            <person name="Cheng J.F."/>
            <person name="Tapia R."/>
            <person name="Goodwin L.A."/>
            <person name="Pitluck S."/>
            <person name="Pagani I."/>
            <person name="Ivanova N."/>
            <person name="Mavromatis K."/>
            <person name="Mikhailova N."/>
            <person name="Huntemann M."/>
            <person name="Pati A."/>
            <person name="Chen A."/>
            <person name="Palaniappan K."/>
            <person name="Land M."/>
            <person name="Rohde M."/>
            <person name="Tindall B.J."/>
            <person name="Detter J.C."/>
            <person name="Goker M."/>
            <person name="Bristow J."/>
            <person name="Eisen J.A."/>
            <person name="Markowitz V."/>
            <person name="Hugenholtz P."/>
            <person name="Woyke T."/>
            <person name="Klenk H.P."/>
            <person name="Kyrpides N.C."/>
        </authorList>
    </citation>
    <scope>NUCLEOTIDE SEQUENCE</scope>
    <source>
        <strain evidence="14">ATCC 700263 / DSM 8902 / Z-7692</strain>
    </source>
</reference>
<keyword evidence="6 11" id="KW-0175">Coiled coil</keyword>
<evidence type="ECO:0000256" key="1">
    <source>
        <dbReference type="ARBA" id="ARBA00008675"/>
    </source>
</evidence>
<evidence type="ECO:0000256" key="2">
    <source>
        <dbReference type="ARBA" id="ARBA00017574"/>
    </source>
</evidence>
<dbReference type="KEGG" id="sfc:Spiaf_2012"/>
<dbReference type="InterPro" id="IPR003593">
    <property type="entry name" value="AAA+_ATPase"/>
</dbReference>
<evidence type="ECO:0000259" key="12">
    <source>
        <dbReference type="PROSITE" id="PS51903"/>
    </source>
</evidence>
<keyword evidence="7 10" id="KW-0143">Chaperone</keyword>
<evidence type="ECO:0000256" key="9">
    <source>
        <dbReference type="PROSITE-ProRule" id="PRU01251"/>
    </source>
</evidence>
<dbReference type="PANTHER" id="PTHR11638:SF18">
    <property type="entry name" value="HEAT SHOCK PROTEIN 104"/>
    <property type="match status" value="1"/>
</dbReference>
<evidence type="ECO:0000256" key="6">
    <source>
        <dbReference type="ARBA" id="ARBA00023054"/>
    </source>
</evidence>
<dbReference type="AlphaFoldDB" id="H9UKL9"/>
<keyword evidence="5 10" id="KW-0067">ATP-binding</keyword>
<dbReference type="InterPro" id="IPR041546">
    <property type="entry name" value="ClpA/ClpB_AAA_lid"/>
</dbReference>
<comment type="subcellular location">
    <subcellularLocation>
        <location evidence="11">Cytoplasm</location>
    </subcellularLocation>
</comment>
<dbReference type="Pfam" id="PF10431">
    <property type="entry name" value="ClpB_D2-small"/>
    <property type="match status" value="1"/>
</dbReference>
<dbReference type="Pfam" id="PF00004">
    <property type="entry name" value="AAA"/>
    <property type="match status" value="1"/>
</dbReference>
<dbReference type="InterPro" id="IPR018368">
    <property type="entry name" value="ClpA/B_CS1"/>
</dbReference>
<dbReference type="SUPFAM" id="SSF52540">
    <property type="entry name" value="P-loop containing nucleoside triphosphate hydrolases"/>
    <property type="match status" value="2"/>
</dbReference>
<dbReference type="Gene3D" id="3.40.50.300">
    <property type="entry name" value="P-loop containing nucleotide triphosphate hydrolases"/>
    <property type="match status" value="3"/>
</dbReference>
<evidence type="ECO:0000256" key="10">
    <source>
        <dbReference type="RuleBase" id="RU004432"/>
    </source>
</evidence>
<dbReference type="eggNOG" id="COG0542">
    <property type="taxonomic scope" value="Bacteria"/>
</dbReference>
<feature type="coiled-coil region" evidence="11">
    <location>
        <begin position="84"/>
        <end position="111"/>
    </location>
</feature>
<comment type="subunit">
    <text evidence="8">Homohexamer. The oligomerization is ATP-dependent.</text>
</comment>
<dbReference type="NCBIfam" id="TIGR03346">
    <property type="entry name" value="chaperone_ClpB"/>
    <property type="match status" value="1"/>
</dbReference>
<dbReference type="SMART" id="SM00382">
    <property type="entry name" value="AAA"/>
    <property type="match status" value="2"/>
</dbReference>
<evidence type="ECO:0000313" key="14">
    <source>
        <dbReference type="Proteomes" id="UP000007383"/>
    </source>
</evidence>
<feature type="domain" description="Clp R" evidence="12">
    <location>
        <begin position="3"/>
        <end position="146"/>
    </location>
</feature>
<dbReference type="PRINTS" id="PR00300">
    <property type="entry name" value="CLPPROTEASEA"/>
</dbReference>